<dbReference type="PANTHER" id="PTHR43085:SF1">
    <property type="entry name" value="PSEUDOURIDINE KINASE-RELATED"/>
    <property type="match status" value="1"/>
</dbReference>
<sequence length="332" mass="34136">MSTAPGRVSAPADVLTFGETMLAAQLPGTLAVGAQARTTVAGAESNVAIGLARLGHHAVWAGLVGDDEPGRLVLRTLRGEGVDITRAGTHATAPTGALLRERRVADLARVHYWRSRSAASLLTPADLAPALGDGARILHLTGITCALGPGPLEAVRTAAAHAQAQGWTVTLDVNHRQRLWTAEEAGRALRPLLPHITVLIASDDELPVVTGVPGGTPDGEDGEERAVGALLDAGVREVVVKRGGEGAAVRDRQGTRHSLPALRVPVRDTVGAGDAFCAGYLSGLLDGVPPAGRLARANTLGAFAVASDGDWEGLPRRDELGLLDAAPGSAIR</sequence>
<dbReference type="SUPFAM" id="SSF53613">
    <property type="entry name" value="Ribokinase-like"/>
    <property type="match status" value="1"/>
</dbReference>
<evidence type="ECO:0000256" key="5">
    <source>
        <dbReference type="ARBA" id="ARBA00022840"/>
    </source>
</evidence>
<keyword evidence="2" id="KW-0808">Transferase</keyword>
<keyword evidence="3" id="KW-0547">Nucleotide-binding</keyword>
<dbReference type="InterPro" id="IPR029056">
    <property type="entry name" value="Ribokinase-like"/>
</dbReference>
<evidence type="ECO:0000259" key="6">
    <source>
        <dbReference type="Pfam" id="PF00294"/>
    </source>
</evidence>
<dbReference type="InterPro" id="IPR002173">
    <property type="entry name" value="Carboh/pur_kinase_PfkB_CS"/>
</dbReference>
<feature type="domain" description="Carbohydrate kinase PfkB" evidence="6">
    <location>
        <begin position="14"/>
        <end position="313"/>
    </location>
</feature>
<comment type="similarity">
    <text evidence="1">Belongs to the carbohydrate kinase PfkB family.</text>
</comment>
<evidence type="ECO:0000313" key="7">
    <source>
        <dbReference type="EMBL" id="TXS27677.1"/>
    </source>
</evidence>
<reference evidence="7" key="1">
    <citation type="submission" date="2018-10" db="EMBL/GenBank/DDBJ databases">
        <authorList>
            <person name="Hariharan J."/>
            <person name="Choudoir M.J."/>
            <person name="Diebold P."/>
            <person name="Panke-Buisse K."/>
            <person name="Campbell A.N."/>
            <person name="Buckley D.H."/>
        </authorList>
    </citation>
    <scope>NUCLEOTIDE SEQUENCE</scope>
    <source>
        <strain evidence="7">Gb1</strain>
    </source>
</reference>
<dbReference type="AlphaFoldDB" id="A0A652KVT4"/>
<dbReference type="EMBL" id="RDBM01000035">
    <property type="protein sequence ID" value="TXS27677.1"/>
    <property type="molecule type" value="Genomic_DNA"/>
</dbReference>
<organism evidence="7">
    <name type="scientific">Streptomyces sp. gb1(2016)</name>
    <dbReference type="NCBI Taxonomy" id="1828321"/>
    <lineage>
        <taxon>Bacteria</taxon>
        <taxon>Bacillati</taxon>
        <taxon>Actinomycetota</taxon>
        <taxon>Actinomycetes</taxon>
        <taxon>Kitasatosporales</taxon>
        <taxon>Streptomycetaceae</taxon>
        <taxon>Streptomyces</taxon>
    </lineage>
</organism>
<evidence type="ECO:0000256" key="3">
    <source>
        <dbReference type="ARBA" id="ARBA00022741"/>
    </source>
</evidence>
<dbReference type="PROSITE" id="PS00584">
    <property type="entry name" value="PFKB_KINASES_2"/>
    <property type="match status" value="1"/>
</dbReference>
<dbReference type="InterPro" id="IPR050306">
    <property type="entry name" value="PfkB_Carbo_kinase"/>
</dbReference>
<evidence type="ECO:0000256" key="2">
    <source>
        <dbReference type="ARBA" id="ARBA00022679"/>
    </source>
</evidence>
<accession>A0A652KVT4</accession>
<gene>
    <name evidence="7" type="ORF">EAO74_16925</name>
</gene>
<proteinExistence type="inferred from homology"/>
<protein>
    <submittedName>
        <fullName evidence="7">Sugar kinase</fullName>
    </submittedName>
</protein>
<dbReference type="Gene3D" id="3.40.1190.20">
    <property type="match status" value="1"/>
</dbReference>
<evidence type="ECO:0000256" key="4">
    <source>
        <dbReference type="ARBA" id="ARBA00022777"/>
    </source>
</evidence>
<dbReference type="RefSeq" id="WP_147983980.1">
    <property type="nucleotide sequence ID" value="NZ_RDBM01000035.1"/>
</dbReference>
<dbReference type="CDD" id="cd01166">
    <property type="entry name" value="KdgK"/>
    <property type="match status" value="1"/>
</dbReference>
<dbReference type="GO" id="GO:0005524">
    <property type="term" value="F:ATP binding"/>
    <property type="evidence" value="ECO:0007669"/>
    <property type="project" value="UniProtKB-KW"/>
</dbReference>
<dbReference type="Pfam" id="PF00294">
    <property type="entry name" value="PfkB"/>
    <property type="match status" value="1"/>
</dbReference>
<keyword evidence="4 7" id="KW-0418">Kinase</keyword>
<dbReference type="InterPro" id="IPR011611">
    <property type="entry name" value="PfkB_dom"/>
</dbReference>
<dbReference type="GO" id="GO:0016301">
    <property type="term" value="F:kinase activity"/>
    <property type="evidence" value="ECO:0007669"/>
    <property type="project" value="UniProtKB-KW"/>
</dbReference>
<evidence type="ECO:0000256" key="1">
    <source>
        <dbReference type="ARBA" id="ARBA00010688"/>
    </source>
</evidence>
<name>A0A652KVT4_9ACTN</name>
<comment type="caution">
    <text evidence="7">The sequence shown here is derived from an EMBL/GenBank/DDBJ whole genome shotgun (WGS) entry which is preliminary data.</text>
</comment>
<keyword evidence="5" id="KW-0067">ATP-binding</keyword>
<dbReference type="PANTHER" id="PTHR43085">
    <property type="entry name" value="HEXOKINASE FAMILY MEMBER"/>
    <property type="match status" value="1"/>
</dbReference>